<dbReference type="InterPro" id="IPR011010">
    <property type="entry name" value="DNA_brk_join_enz"/>
</dbReference>
<dbReference type="InterPro" id="IPR013762">
    <property type="entry name" value="Integrase-like_cat_sf"/>
</dbReference>
<dbReference type="AlphaFoldDB" id="A0A9N9QS65"/>
<dbReference type="GO" id="GO:0015074">
    <property type="term" value="P:DNA integration"/>
    <property type="evidence" value="ECO:0007669"/>
    <property type="project" value="InterPro"/>
</dbReference>
<dbReference type="GO" id="GO:0003677">
    <property type="term" value="F:DNA binding"/>
    <property type="evidence" value="ECO:0007669"/>
    <property type="project" value="InterPro"/>
</dbReference>
<dbReference type="EMBL" id="OU892285">
    <property type="protein sequence ID" value="CAG9773348.1"/>
    <property type="molecule type" value="Genomic_DNA"/>
</dbReference>
<protein>
    <submittedName>
        <fullName evidence="2">Uncharacterized protein</fullName>
    </submittedName>
</protein>
<accession>A0A9N9QS65</accession>
<dbReference type="Proteomes" id="UP001152799">
    <property type="component" value="Chromosome 9"/>
</dbReference>
<sequence>MANARYGQSFNDTPLIHTRKQPSDVVNKRNKRVVEMANKFLTAIAKSSDYENVANALSTDHGLSKDLVRRVIALIKKKTDIRPKNVIGQFKTIRENFLSQSQFDKMVEYAIVSLEHNTEPDFSYYAAIFLLCAFTGKRLNEILSMTKFQLEKLRDKQQIAIYISKTNHIGQVKWNGPNDLLGRVVARLIGQESNPPKFLNPYEKFNKHWTNVFGTTPPHGIKFHSLRYKNVGRILLSHDHDDSNLEEFNTILDELWTYATLMESESHKIVGHPGAFLAVGDAAEKVLMLNAMTPIPDLLHEISIYLEKNNIPKPKSSDQFIEFLSQLERLKIQQPDIAGPLIERISNMWKQFAMSYDDFTRSAKTIAEQQVKINELTKQQKTTISSLKQCNDENKRLKKQTEGVNGSKVDLQIVRDYFTQHSVRPLVNLNDLIELYRWSTLKIDVGQRNYYATLIDIIGEQAVPLNFDLYARLIYRVSRNVRPFPTIPSSIQMLESNKLDPISISPRNVPAKTHSNAIAWDGLEFYTGAQKLYFPGIKHENNLEFTAPTIKSRGSQLFHVHEGKYLLARINSSLVYIGKTLTFATAGIIQSNVEDSGTNSKTVVLNLNVENGITARKINYAIEPQISTIAVSEWMSYKINTLLNDVAINKVNPTELSISPVNNGDFIILVIGESIPGLSKHANGNFILDGTTVNKFTLLPSL</sequence>
<keyword evidence="1" id="KW-0233">DNA recombination</keyword>
<evidence type="ECO:0000313" key="2">
    <source>
        <dbReference type="EMBL" id="CAG9773348.1"/>
    </source>
</evidence>
<keyword evidence="3" id="KW-1185">Reference proteome</keyword>
<reference evidence="2" key="1">
    <citation type="submission" date="2022-01" db="EMBL/GenBank/DDBJ databases">
        <authorList>
            <person name="King R."/>
        </authorList>
    </citation>
    <scope>NUCLEOTIDE SEQUENCE</scope>
</reference>
<evidence type="ECO:0000256" key="1">
    <source>
        <dbReference type="ARBA" id="ARBA00023172"/>
    </source>
</evidence>
<evidence type="ECO:0000313" key="3">
    <source>
        <dbReference type="Proteomes" id="UP001152799"/>
    </source>
</evidence>
<proteinExistence type="predicted"/>
<dbReference type="Gene3D" id="1.10.443.10">
    <property type="entry name" value="Intergrase catalytic core"/>
    <property type="match status" value="1"/>
</dbReference>
<organism evidence="2 3">
    <name type="scientific">Ceutorhynchus assimilis</name>
    <name type="common">cabbage seed weevil</name>
    <dbReference type="NCBI Taxonomy" id="467358"/>
    <lineage>
        <taxon>Eukaryota</taxon>
        <taxon>Metazoa</taxon>
        <taxon>Ecdysozoa</taxon>
        <taxon>Arthropoda</taxon>
        <taxon>Hexapoda</taxon>
        <taxon>Insecta</taxon>
        <taxon>Pterygota</taxon>
        <taxon>Neoptera</taxon>
        <taxon>Endopterygota</taxon>
        <taxon>Coleoptera</taxon>
        <taxon>Polyphaga</taxon>
        <taxon>Cucujiformia</taxon>
        <taxon>Curculionidae</taxon>
        <taxon>Ceutorhynchinae</taxon>
        <taxon>Ceutorhynchus</taxon>
    </lineage>
</organism>
<dbReference type="GO" id="GO:0006310">
    <property type="term" value="P:DNA recombination"/>
    <property type="evidence" value="ECO:0007669"/>
    <property type="project" value="UniProtKB-KW"/>
</dbReference>
<gene>
    <name evidence="2" type="ORF">CEUTPL_LOCUS13739</name>
</gene>
<dbReference type="SUPFAM" id="SSF56349">
    <property type="entry name" value="DNA breaking-rejoining enzymes"/>
    <property type="match status" value="1"/>
</dbReference>
<name>A0A9N9QS65_9CUCU</name>